<evidence type="ECO:0000256" key="6">
    <source>
        <dbReference type="ARBA" id="ARBA00023209"/>
    </source>
</evidence>
<evidence type="ECO:0000256" key="8">
    <source>
        <dbReference type="ARBA" id="ARBA00024069"/>
    </source>
</evidence>
<reference evidence="11" key="1">
    <citation type="submission" date="2021-11" db="EMBL/GenBank/DDBJ databases">
        <authorList>
            <person name="Qingchun L."/>
            <person name="Dong Z."/>
            <person name="Zongwei Q."/>
            <person name="Jia Z."/>
            <person name="Duotao L."/>
        </authorList>
    </citation>
    <scope>NUCLEOTIDE SEQUENCE</scope>
    <source>
        <strain evidence="11">WLY-B-L2</strain>
    </source>
</reference>
<keyword evidence="11" id="KW-0012">Acyltransferase</keyword>
<evidence type="ECO:0000256" key="5">
    <source>
        <dbReference type="ARBA" id="ARBA00023098"/>
    </source>
</evidence>
<comment type="function">
    <text evidence="10">Catalyzes the reversible formation of acyl-phosphate (acyl-PO(4)) from acyl-[acyl-carrier-protein] (acyl-ACP). This enzyme utilizes acyl-ACP as fatty acyl donor, but not acyl-CoA.</text>
</comment>
<keyword evidence="12" id="KW-1185">Reference proteome</keyword>
<evidence type="ECO:0000256" key="1">
    <source>
        <dbReference type="ARBA" id="ARBA00001232"/>
    </source>
</evidence>
<dbReference type="GO" id="GO:0043811">
    <property type="term" value="F:phosphate:acyl-[acyl carrier protein] acyltransferase activity"/>
    <property type="evidence" value="ECO:0007669"/>
    <property type="project" value="UniProtKB-EC"/>
</dbReference>
<dbReference type="PANTHER" id="PTHR30100:SF1">
    <property type="entry name" value="PHOSPHATE ACYLTRANSFERASE"/>
    <property type="match status" value="1"/>
</dbReference>
<dbReference type="InterPro" id="IPR012281">
    <property type="entry name" value="Phospholipid_synth_PlsX-like"/>
</dbReference>
<dbReference type="PIRSF" id="PIRSF002465">
    <property type="entry name" value="Phsphlp_syn_PlsX"/>
    <property type="match status" value="1"/>
</dbReference>
<dbReference type="Gene3D" id="3.40.718.10">
    <property type="entry name" value="Isopropylmalate Dehydrogenase"/>
    <property type="match status" value="1"/>
</dbReference>
<evidence type="ECO:0000256" key="3">
    <source>
        <dbReference type="ARBA" id="ARBA00022516"/>
    </source>
</evidence>
<sequence>MIIAVDGMGGDFAPSAVVEGAVGAVKETDVDIIITGREKKIEEELSKYSYPKDKISVLNTPEIITTEEAPVMAVRKKRNSSLVKALTLVKEKKVDAVVSAGSTGAFMAGATLIVGRIKGVDRVALAPVMPGKNGDFMVIDAGANVDCKPQYLLQFSLMGKIYLENVLKKENPSIGLINIGVEEEKGNELTKSAYKILKKMDFNFVGNVEPRDIAAGDIDILVCDGMIGNTVLKMYEGVALNLFEMLKAGIMKSFRTKLGGIMLKPVFSEIKGKMDYSEYGGTAFLGSRGICIKAHGSSNGKAFKNAIKRAVDCYDNKVIDKIKSEIEKIPEIESDNIKKQ</sequence>
<evidence type="ECO:0000256" key="7">
    <source>
        <dbReference type="ARBA" id="ARBA00023264"/>
    </source>
</evidence>
<keyword evidence="6 10" id="KW-0594">Phospholipid biosynthesis</keyword>
<dbReference type="HAMAP" id="MF_00019">
    <property type="entry name" value="PlsX"/>
    <property type="match status" value="1"/>
</dbReference>
<evidence type="ECO:0000313" key="12">
    <source>
        <dbReference type="Proteomes" id="UP001165422"/>
    </source>
</evidence>
<comment type="similarity">
    <text evidence="10">Belongs to the PlsX family.</text>
</comment>
<dbReference type="Proteomes" id="UP001165422">
    <property type="component" value="Unassembled WGS sequence"/>
</dbReference>
<comment type="subunit">
    <text evidence="9 10">Homodimer. Probably interacts with PlsY.</text>
</comment>
<dbReference type="NCBIfam" id="TIGR00182">
    <property type="entry name" value="plsX"/>
    <property type="match status" value="1"/>
</dbReference>
<dbReference type="EC" id="2.3.1.274" evidence="8 10"/>
<dbReference type="RefSeq" id="WP_150355885.1">
    <property type="nucleotide sequence ID" value="NZ_JAJJPB010000006.1"/>
</dbReference>
<dbReference type="PANTHER" id="PTHR30100">
    <property type="entry name" value="FATTY ACID/PHOSPHOLIPID SYNTHESIS PROTEIN PLSX"/>
    <property type="match status" value="1"/>
</dbReference>
<evidence type="ECO:0000256" key="4">
    <source>
        <dbReference type="ARBA" id="ARBA00022679"/>
    </source>
</evidence>
<organism evidence="11 12">
    <name type="scientific">Clostridium aromativorans</name>
    <dbReference type="NCBI Taxonomy" id="2836848"/>
    <lineage>
        <taxon>Bacteria</taxon>
        <taxon>Bacillati</taxon>
        <taxon>Bacillota</taxon>
        <taxon>Clostridia</taxon>
        <taxon>Eubacteriales</taxon>
        <taxon>Clostridiaceae</taxon>
        <taxon>Clostridium</taxon>
    </lineage>
</organism>
<keyword evidence="7 10" id="KW-1208">Phospholipid metabolism</keyword>
<comment type="pathway">
    <text evidence="10">Lipid metabolism; phospholipid metabolism.</text>
</comment>
<dbReference type="InterPro" id="IPR003664">
    <property type="entry name" value="FA_synthesis"/>
</dbReference>
<keyword evidence="3 10" id="KW-0444">Lipid biosynthesis</keyword>
<comment type="caution">
    <text evidence="11">The sequence shown here is derived from an EMBL/GenBank/DDBJ whole genome shotgun (WGS) entry which is preliminary data.</text>
</comment>
<dbReference type="EMBL" id="JAJJPB010000006">
    <property type="protein sequence ID" value="MCC9294651.1"/>
    <property type="molecule type" value="Genomic_DNA"/>
</dbReference>
<evidence type="ECO:0000256" key="2">
    <source>
        <dbReference type="ARBA" id="ARBA00022490"/>
    </source>
</evidence>
<comment type="subcellular location">
    <subcellularLocation>
        <location evidence="10">Cytoplasm</location>
    </subcellularLocation>
    <text evidence="10">Associated with the membrane possibly through PlsY.</text>
</comment>
<evidence type="ECO:0000313" key="11">
    <source>
        <dbReference type="EMBL" id="MCC9294651.1"/>
    </source>
</evidence>
<gene>
    <name evidence="10 11" type="primary">plsX</name>
    <name evidence="11" type="ORF">LN736_07245</name>
</gene>
<keyword evidence="2 10" id="KW-0963">Cytoplasm</keyword>
<evidence type="ECO:0000256" key="9">
    <source>
        <dbReference type="ARBA" id="ARBA00046608"/>
    </source>
</evidence>
<comment type="catalytic activity">
    <reaction evidence="1 10">
        <text>a fatty acyl-[ACP] + phosphate = an acyl phosphate + holo-[ACP]</text>
        <dbReference type="Rhea" id="RHEA:42292"/>
        <dbReference type="Rhea" id="RHEA-COMP:9685"/>
        <dbReference type="Rhea" id="RHEA-COMP:14125"/>
        <dbReference type="ChEBI" id="CHEBI:43474"/>
        <dbReference type="ChEBI" id="CHEBI:59918"/>
        <dbReference type="ChEBI" id="CHEBI:64479"/>
        <dbReference type="ChEBI" id="CHEBI:138651"/>
        <dbReference type="EC" id="2.3.1.274"/>
    </reaction>
</comment>
<protein>
    <recommendedName>
        <fullName evidence="8 10">Phosphate acyltransferase</fullName>
        <ecNumber evidence="8 10">2.3.1.274</ecNumber>
    </recommendedName>
    <alternativeName>
        <fullName evidence="10">Acyl-ACP phosphotransacylase</fullName>
    </alternativeName>
    <alternativeName>
        <fullName evidence="10">Acyl-[acyl-carrier-protein]--phosphate acyltransferase</fullName>
    </alternativeName>
    <alternativeName>
        <fullName evidence="10">Phosphate-acyl-ACP acyltransferase</fullName>
    </alternativeName>
</protein>
<name>A0ABS8N4C2_9CLOT</name>
<proteinExistence type="inferred from homology"/>
<dbReference type="Pfam" id="PF02504">
    <property type="entry name" value="FA_synthesis"/>
    <property type="match status" value="1"/>
</dbReference>
<keyword evidence="5 10" id="KW-0443">Lipid metabolism</keyword>
<evidence type="ECO:0000256" key="10">
    <source>
        <dbReference type="HAMAP-Rule" id="MF_00019"/>
    </source>
</evidence>
<keyword evidence="4 10" id="KW-0808">Transferase</keyword>
<accession>A0ABS8N4C2</accession>
<dbReference type="SUPFAM" id="SSF53659">
    <property type="entry name" value="Isocitrate/Isopropylmalate dehydrogenase-like"/>
    <property type="match status" value="1"/>
</dbReference>